<evidence type="ECO:0000313" key="2">
    <source>
        <dbReference type="Proteomes" id="UP000016930"/>
    </source>
</evidence>
<dbReference type="EMBL" id="KB445801">
    <property type="protein sequence ID" value="EMD35055.1"/>
    <property type="molecule type" value="Genomic_DNA"/>
</dbReference>
<dbReference type="GO" id="GO:0005634">
    <property type="term" value="C:nucleus"/>
    <property type="evidence" value="ECO:0007669"/>
    <property type="project" value="TreeGrafter"/>
</dbReference>
<dbReference type="InterPro" id="IPR046341">
    <property type="entry name" value="SET_dom_sf"/>
</dbReference>
<proteinExistence type="predicted"/>
<sequence length="457" mass="49494">MTEPENIHRFKEWLTGNGGKIHPDLRFEADDSGFSVIAAQDIPPESTVISCPFSLTVTPELSTHALLSLFKTDHTTVLDSWSERQLICTYLCMHWIADSPEYVLACLTGRVPRSHPGPDLRYSPALLHTPYLSTLPSADKLRTPLHFTPAELDALRGSNLHGATLDRQRELQAEWAQCQTIVAAANEDWGLRFTWYTHATASPRTQYLAAATYLSSRAFPSTLLSSSPSLVSTPDSYPVLLPGVDSLNHARAQPVSWVVSGISGGDTNTDTESSDLAVSLLLHSPTPRGAELLNNYGPKPNAELVLGYGFALPSNPDDTIVLKIGGAPGSGALAGGRWEVGRGAQGAGPLWDAILTAVCEGAEEEEEPDVDDELCAADMLLGMARNLLERLPRAPQPDEAAGIRADVARMIGYYLEGQRDILQSLMHLAEDKTHKAEEAARALGLEVVDEGEDEDEE</sequence>
<dbReference type="OrthoDB" id="42889at2759"/>
<evidence type="ECO:0000313" key="1">
    <source>
        <dbReference type="EMBL" id="EMD35055.1"/>
    </source>
</evidence>
<dbReference type="InterPro" id="IPR050600">
    <property type="entry name" value="SETD3_SETD6_MTase"/>
</dbReference>
<dbReference type="Gene3D" id="3.90.1410.10">
    <property type="entry name" value="set domain protein methyltransferase, domain 1"/>
    <property type="match status" value="1"/>
</dbReference>
<dbReference type="AlphaFoldDB" id="M2QSP0"/>
<dbReference type="GO" id="GO:0016279">
    <property type="term" value="F:protein-lysine N-methyltransferase activity"/>
    <property type="evidence" value="ECO:0007669"/>
    <property type="project" value="TreeGrafter"/>
</dbReference>
<keyword evidence="2" id="KW-1185">Reference proteome</keyword>
<dbReference type="PANTHER" id="PTHR13271">
    <property type="entry name" value="UNCHARACTERIZED PUTATIVE METHYLTRANSFERASE"/>
    <property type="match status" value="1"/>
</dbReference>
<reference evidence="1 2" key="1">
    <citation type="journal article" date="2012" name="Proc. Natl. Acad. Sci. U.S.A.">
        <title>Comparative genomics of Ceriporiopsis subvermispora and Phanerochaete chrysosporium provide insight into selective ligninolysis.</title>
        <authorList>
            <person name="Fernandez-Fueyo E."/>
            <person name="Ruiz-Duenas F.J."/>
            <person name="Ferreira P."/>
            <person name="Floudas D."/>
            <person name="Hibbett D.S."/>
            <person name="Canessa P."/>
            <person name="Larrondo L.F."/>
            <person name="James T.Y."/>
            <person name="Seelenfreund D."/>
            <person name="Lobos S."/>
            <person name="Polanco R."/>
            <person name="Tello M."/>
            <person name="Honda Y."/>
            <person name="Watanabe T."/>
            <person name="Watanabe T."/>
            <person name="Ryu J.S."/>
            <person name="Kubicek C.P."/>
            <person name="Schmoll M."/>
            <person name="Gaskell J."/>
            <person name="Hammel K.E."/>
            <person name="St John F.J."/>
            <person name="Vanden Wymelenberg A."/>
            <person name="Sabat G."/>
            <person name="Splinter BonDurant S."/>
            <person name="Syed K."/>
            <person name="Yadav J.S."/>
            <person name="Doddapaneni H."/>
            <person name="Subramanian V."/>
            <person name="Lavin J.L."/>
            <person name="Oguiza J.A."/>
            <person name="Perez G."/>
            <person name="Pisabarro A.G."/>
            <person name="Ramirez L."/>
            <person name="Santoyo F."/>
            <person name="Master E."/>
            <person name="Coutinho P.M."/>
            <person name="Henrissat B."/>
            <person name="Lombard V."/>
            <person name="Magnuson J.K."/>
            <person name="Kuees U."/>
            <person name="Hori C."/>
            <person name="Igarashi K."/>
            <person name="Samejima M."/>
            <person name="Held B.W."/>
            <person name="Barry K.W."/>
            <person name="LaButti K.M."/>
            <person name="Lapidus A."/>
            <person name="Lindquist E.A."/>
            <person name="Lucas S.M."/>
            <person name="Riley R."/>
            <person name="Salamov A.A."/>
            <person name="Hoffmeister D."/>
            <person name="Schwenk D."/>
            <person name="Hadar Y."/>
            <person name="Yarden O."/>
            <person name="de Vries R.P."/>
            <person name="Wiebenga A."/>
            <person name="Stenlid J."/>
            <person name="Eastwood D."/>
            <person name="Grigoriev I.V."/>
            <person name="Berka R.M."/>
            <person name="Blanchette R.A."/>
            <person name="Kersten P."/>
            <person name="Martinez A.T."/>
            <person name="Vicuna R."/>
            <person name="Cullen D."/>
        </authorList>
    </citation>
    <scope>NUCLEOTIDE SEQUENCE [LARGE SCALE GENOMIC DNA]</scope>
    <source>
        <strain evidence="1 2">B</strain>
    </source>
</reference>
<organism evidence="1 2">
    <name type="scientific">Ceriporiopsis subvermispora (strain B)</name>
    <name type="common">White-rot fungus</name>
    <name type="synonym">Gelatoporia subvermispora</name>
    <dbReference type="NCBI Taxonomy" id="914234"/>
    <lineage>
        <taxon>Eukaryota</taxon>
        <taxon>Fungi</taxon>
        <taxon>Dikarya</taxon>
        <taxon>Basidiomycota</taxon>
        <taxon>Agaricomycotina</taxon>
        <taxon>Agaricomycetes</taxon>
        <taxon>Polyporales</taxon>
        <taxon>Gelatoporiaceae</taxon>
        <taxon>Gelatoporia</taxon>
    </lineage>
</organism>
<accession>M2QSP0</accession>
<dbReference type="STRING" id="914234.M2QSP0"/>
<dbReference type="Proteomes" id="UP000016930">
    <property type="component" value="Unassembled WGS sequence"/>
</dbReference>
<name>M2QSP0_CERS8</name>
<protein>
    <submittedName>
        <fullName evidence="1">Uncharacterized protein</fullName>
    </submittedName>
</protein>
<dbReference type="PANTHER" id="PTHR13271:SF147">
    <property type="entry name" value="PROTEIN-LYSINE N-METHYLTRANSFERASE EFM1-RELATED"/>
    <property type="match status" value="1"/>
</dbReference>
<gene>
    <name evidence="1" type="ORF">CERSUDRAFT_107074</name>
</gene>
<dbReference type="SUPFAM" id="SSF82199">
    <property type="entry name" value="SET domain"/>
    <property type="match status" value="1"/>
</dbReference>
<dbReference type="HOGENOM" id="CLU_048453_0_0_1"/>